<feature type="domain" description="Radical SAM core" evidence="6">
    <location>
        <begin position="197"/>
        <end position="415"/>
    </location>
</feature>
<dbReference type="InterPro" id="IPR006638">
    <property type="entry name" value="Elp3/MiaA/NifB-like_rSAM"/>
</dbReference>
<gene>
    <name evidence="7" type="ORF">EXM65_13055</name>
</gene>
<protein>
    <submittedName>
        <fullName evidence="7">Radical SAM protein</fullName>
    </submittedName>
</protein>
<comment type="cofactor">
    <cofactor evidence="1">
        <name>[4Fe-4S] cluster</name>
        <dbReference type="ChEBI" id="CHEBI:49883"/>
    </cofactor>
</comment>
<dbReference type="InterPro" id="IPR034466">
    <property type="entry name" value="Methyltransferase_Class_B"/>
</dbReference>
<dbReference type="InterPro" id="IPR051198">
    <property type="entry name" value="BchE-like"/>
</dbReference>
<accession>A0A6M0SRT1</accession>
<dbReference type="SFLD" id="SFLDG01123">
    <property type="entry name" value="methyltransferase_(Class_B)"/>
    <property type="match status" value="1"/>
</dbReference>
<evidence type="ECO:0000313" key="8">
    <source>
        <dbReference type="Proteomes" id="UP000472355"/>
    </source>
</evidence>
<dbReference type="PANTHER" id="PTHR43409:SF16">
    <property type="entry name" value="SLR0320 PROTEIN"/>
    <property type="match status" value="1"/>
</dbReference>
<evidence type="ECO:0000256" key="1">
    <source>
        <dbReference type="ARBA" id="ARBA00001966"/>
    </source>
</evidence>
<dbReference type="PANTHER" id="PTHR43409">
    <property type="entry name" value="ANAEROBIC MAGNESIUM-PROTOPORPHYRIN IX MONOMETHYL ESTER CYCLASE-RELATED"/>
    <property type="match status" value="1"/>
</dbReference>
<keyword evidence="2" id="KW-0949">S-adenosyl-L-methionine</keyword>
<dbReference type="GO" id="GO:0003824">
    <property type="term" value="F:catalytic activity"/>
    <property type="evidence" value="ECO:0007669"/>
    <property type="project" value="InterPro"/>
</dbReference>
<dbReference type="GO" id="GO:0051539">
    <property type="term" value="F:4 iron, 4 sulfur cluster binding"/>
    <property type="evidence" value="ECO:0007669"/>
    <property type="project" value="UniProtKB-KW"/>
</dbReference>
<organism evidence="7 8">
    <name type="scientific">Clostridium botulinum</name>
    <dbReference type="NCBI Taxonomy" id="1491"/>
    <lineage>
        <taxon>Bacteria</taxon>
        <taxon>Bacillati</taxon>
        <taxon>Bacillota</taxon>
        <taxon>Clostridia</taxon>
        <taxon>Eubacteriales</taxon>
        <taxon>Clostridiaceae</taxon>
        <taxon>Clostridium</taxon>
    </lineage>
</organism>
<dbReference type="SFLD" id="SFLDS00029">
    <property type="entry name" value="Radical_SAM"/>
    <property type="match status" value="1"/>
</dbReference>
<dbReference type="SMART" id="SM00729">
    <property type="entry name" value="Elp3"/>
    <property type="match status" value="1"/>
</dbReference>
<proteinExistence type="predicted"/>
<dbReference type="EMBL" id="SGKU01000039">
    <property type="protein sequence ID" value="NFA43479.1"/>
    <property type="molecule type" value="Genomic_DNA"/>
</dbReference>
<sequence>MVNKTILVVATNREKHPCPVLPAGALQLTNELIEIGEDAQFLDLCFKENYMDIFKNTIIQLKPSIVVFSVRNIDNETYLNTKFYLNEVKTYVSICRNVGNIKTIIGGIGFIVNYKAVYNFLNIDYGILDRGFNSIISLIKKLNNAQCIDNITNLVYKKDGKLLINRTENCGKSISMIDWEYILNNCSPKYLKKDVNFKGPSSVGLQTKTGCRFQCIHCQISQIEGIQITSYPYSYIIDTLKYFEANGIEECFFTDNVFNYPYEHAYNLCQKMLEAKIKIKWSCYLNPKYVDQNLINIMKKAGCTSAQFGIDTASDKLLKLWRKGFTSKDIINAGEICVKENLNCSFSLIVGGWGEDEETLKESLNILSSAKAKFIWGALGVRVQLRTGLYKILLEKKIIKENDDLLKPQFYLSPQIKDKYSEIVQAFENENPQIIVKINEV</sequence>
<dbReference type="SFLD" id="SFLDG01082">
    <property type="entry name" value="B12-binding_domain_containing"/>
    <property type="match status" value="1"/>
</dbReference>
<evidence type="ECO:0000256" key="4">
    <source>
        <dbReference type="ARBA" id="ARBA00023004"/>
    </source>
</evidence>
<dbReference type="Proteomes" id="UP000472355">
    <property type="component" value="Unassembled WGS sequence"/>
</dbReference>
<dbReference type="PROSITE" id="PS51918">
    <property type="entry name" value="RADICAL_SAM"/>
    <property type="match status" value="1"/>
</dbReference>
<evidence type="ECO:0000256" key="3">
    <source>
        <dbReference type="ARBA" id="ARBA00022723"/>
    </source>
</evidence>
<dbReference type="InterPro" id="IPR007197">
    <property type="entry name" value="rSAM"/>
</dbReference>
<name>A0A6M0SRT1_CLOBO</name>
<comment type="caution">
    <text evidence="7">The sequence shown here is derived from an EMBL/GenBank/DDBJ whole genome shotgun (WGS) entry which is preliminary data.</text>
</comment>
<dbReference type="CDD" id="cd01335">
    <property type="entry name" value="Radical_SAM"/>
    <property type="match status" value="1"/>
</dbReference>
<keyword evidence="3" id="KW-0479">Metal-binding</keyword>
<dbReference type="InterPro" id="IPR023404">
    <property type="entry name" value="rSAM_horseshoe"/>
</dbReference>
<evidence type="ECO:0000313" key="7">
    <source>
        <dbReference type="EMBL" id="NFA43479.1"/>
    </source>
</evidence>
<dbReference type="InterPro" id="IPR058240">
    <property type="entry name" value="rSAM_sf"/>
</dbReference>
<dbReference type="GO" id="GO:0005829">
    <property type="term" value="C:cytosol"/>
    <property type="evidence" value="ECO:0007669"/>
    <property type="project" value="TreeGrafter"/>
</dbReference>
<keyword evidence="5" id="KW-0411">Iron-sulfur</keyword>
<reference evidence="7 8" key="1">
    <citation type="submission" date="2019-02" db="EMBL/GenBank/DDBJ databases">
        <title>Genome sequencing of Clostridium botulinum clinical isolates.</title>
        <authorList>
            <person name="Brunt J."/>
            <person name="Van Vliet A.H.M."/>
            <person name="Stringer S.C."/>
            <person name="Grant K.A."/>
            <person name="Carter A.C."/>
            <person name="Peck M.W."/>
        </authorList>
    </citation>
    <scope>NUCLEOTIDE SEQUENCE [LARGE SCALE GENOMIC DNA]</scope>
    <source>
        <strain evidence="7 8">H113700579</strain>
    </source>
</reference>
<evidence type="ECO:0000256" key="5">
    <source>
        <dbReference type="ARBA" id="ARBA00023014"/>
    </source>
</evidence>
<keyword evidence="4" id="KW-0408">Iron</keyword>
<evidence type="ECO:0000256" key="2">
    <source>
        <dbReference type="ARBA" id="ARBA00022691"/>
    </source>
</evidence>
<dbReference type="AlphaFoldDB" id="A0A6M0SRT1"/>
<dbReference type="Pfam" id="PF04055">
    <property type="entry name" value="Radical_SAM"/>
    <property type="match status" value="1"/>
</dbReference>
<evidence type="ECO:0000259" key="6">
    <source>
        <dbReference type="PROSITE" id="PS51918"/>
    </source>
</evidence>
<dbReference type="GO" id="GO:0046872">
    <property type="term" value="F:metal ion binding"/>
    <property type="evidence" value="ECO:0007669"/>
    <property type="project" value="UniProtKB-KW"/>
</dbReference>
<dbReference type="SUPFAM" id="SSF102114">
    <property type="entry name" value="Radical SAM enzymes"/>
    <property type="match status" value="1"/>
</dbReference>
<dbReference type="Gene3D" id="3.80.30.20">
    <property type="entry name" value="tm_1862 like domain"/>
    <property type="match status" value="1"/>
</dbReference>